<organism evidence="5 6">
    <name type="scientific">Micromonospora ureilytica</name>
    <dbReference type="NCBI Taxonomy" id="709868"/>
    <lineage>
        <taxon>Bacteria</taxon>
        <taxon>Bacillati</taxon>
        <taxon>Actinomycetota</taxon>
        <taxon>Actinomycetes</taxon>
        <taxon>Micromonosporales</taxon>
        <taxon>Micromonosporaceae</taxon>
        <taxon>Micromonospora</taxon>
    </lineage>
</organism>
<dbReference type="SMART" id="SM00855">
    <property type="entry name" value="PGAM"/>
    <property type="match status" value="1"/>
</dbReference>
<dbReference type="Gene3D" id="3.40.50.1240">
    <property type="entry name" value="Phosphoglycerate mutase-like"/>
    <property type="match status" value="1"/>
</dbReference>
<evidence type="ECO:0008006" key="7">
    <source>
        <dbReference type="Google" id="ProtNLM"/>
    </source>
</evidence>
<keyword evidence="1" id="KW-0324">Glycolysis</keyword>
<gene>
    <name evidence="5" type="ORF">DDE19_23035</name>
</gene>
<dbReference type="CDD" id="cd07067">
    <property type="entry name" value="HP_PGM_like"/>
    <property type="match status" value="1"/>
</dbReference>
<dbReference type="GO" id="GO:0016791">
    <property type="term" value="F:phosphatase activity"/>
    <property type="evidence" value="ECO:0007669"/>
    <property type="project" value="TreeGrafter"/>
</dbReference>
<dbReference type="OrthoDB" id="4697614at2"/>
<dbReference type="InterPro" id="IPR013078">
    <property type="entry name" value="His_Pase_superF_clade-1"/>
</dbReference>
<dbReference type="PANTHER" id="PTHR48100:SF1">
    <property type="entry name" value="HISTIDINE PHOSPHATASE FAMILY PROTEIN-RELATED"/>
    <property type="match status" value="1"/>
</dbReference>
<dbReference type="PROSITE" id="PS00175">
    <property type="entry name" value="PG_MUTASE"/>
    <property type="match status" value="1"/>
</dbReference>
<dbReference type="InterPro" id="IPR029033">
    <property type="entry name" value="His_PPase_superfam"/>
</dbReference>
<dbReference type="PANTHER" id="PTHR48100">
    <property type="entry name" value="BROAD-SPECIFICITY PHOSPHATASE YOR283W-RELATED"/>
    <property type="match status" value="1"/>
</dbReference>
<sequence>MELLLLRHGETEWNLTGRMQGLSDTRLTQAGIDQASQALTALPTFSQVWTSPLQRARLTAEAIADSQGTPCRVDERLIERSWGAWEGMLPEDVDQKWPGWREAGRKPDGYEHDESVFRRFLEWRDAVAHDGSAAPLVAVTHGGFMSAVVRVLGGSDSGYKNLEGVWIGDVENRPFIRRHEEFIPNARKLTR</sequence>
<dbReference type="Proteomes" id="UP000278981">
    <property type="component" value="Unassembled WGS sequence"/>
</dbReference>
<dbReference type="EMBL" id="QDGB01000298">
    <property type="protein sequence ID" value="RQX14572.1"/>
    <property type="molecule type" value="Genomic_DNA"/>
</dbReference>
<evidence type="ECO:0000313" key="5">
    <source>
        <dbReference type="EMBL" id="RQX14572.1"/>
    </source>
</evidence>
<dbReference type="InterPro" id="IPR001345">
    <property type="entry name" value="PG/BPGM_mutase_AS"/>
</dbReference>
<evidence type="ECO:0000256" key="1">
    <source>
        <dbReference type="ARBA" id="ARBA00023152"/>
    </source>
</evidence>
<proteinExistence type="predicted"/>
<comment type="caution">
    <text evidence="5">The sequence shown here is derived from an EMBL/GenBank/DDBJ whole genome shotgun (WGS) entry which is preliminary data.</text>
</comment>
<dbReference type="InterPro" id="IPR050275">
    <property type="entry name" value="PGM_Phosphatase"/>
</dbReference>
<evidence type="ECO:0000256" key="2">
    <source>
        <dbReference type="ARBA" id="ARBA00023235"/>
    </source>
</evidence>
<dbReference type="RefSeq" id="WP_124821392.1">
    <property type="nucleotide sequence ID" value="NZ_QDGB01000298.1"/>
</dbReference>
<evidence type="ECO:0000256" key="3">
    <source>
        <dbReference type="PIRSR" id="PIRSR613078-1"/>
    </source>
</evidence>
<dbReference type="SUPFAM" id="SSF53254">
    <property type="entry name" value="Phosphoglycerate mutase-like"/>
    <property type="match status" value="1"/>
</dbReference>
<feature type="active site" description="Proton donor/acceptor" evidence="3">
    <location>
        <position position="79"/>
    </location>
</feature>
<protein>
    <recommendedName>
        <fullName evidence="7">Histidine phosphatase family protein</fullName>
    </recommendedName>
</protein>
<reference evidence="5 6" key="1">
    <citation type="submission" date="2018-04" db="EMBL/GenBank/DDBJ databases">
        <title>Micromonosporas from Atacama Desert.</title>
        <authorList>
            <person name="Carro L."/>
            <person name="Klenk H.-P."/>
            <person name="Goodfellow M."/>
        </authorList>
    </citation>
    <scope>NUCLEOTIDE SEQUENCE [LARGE SCALE GENOMIC DNA]</scope>
    <source>
        <strain evidence="5 6">LB19</strain>
    </source>
</reference>
<feature type="active site" description="Tele-phosphohistidine intermediate" evidence="3">
    <location>
        <position position="8"/>
    </location>
</feature>
<keyword evidence="2" id="KW-0413">Isomerase</keyword>
<evidence type="ECO:0000256" key="4">
    <source>
        <dbReference type="PIRSR" id="PIRSR613078-2"/>
    </source>
</evidence>
<dbReference type="Pfam" id="PF00300">
    <property type="entry name" value="His_Phos_1"/>
    <property type="match status" value="1"/>
</dbReference>
<accession>A0A3N9XP75</accession>
<feature type="binding site" evidence="4">
    <location>
        <begin position="7"/>
        <end position="14"/>
    </location>
    <ligand>
        <name>substrate</name>
    </ligand>
</feature>
<dbReference type="GO" id="GO:0005737">
    <property type="term" value="C:cytoplasm"/>
    <property type="evidence" value="ECO:0007669"/>
    <property type="project" value="TreeGrafter"/>
</dbReference>
<name>A0A3N9XP75_9ACTN</name>
<feature type="binding site" evidence="4">
    <location>
        <position position="55"/>
    </location>
    <ligand>
        <name>substrate</name>
    </ligand>
</feature>
<evidence type="ECO:0000313" key="6">
    <source>
        <dbReference type="Proteomes" id="UP000278981"/>
    </source>
</evidence>
<dbReference type="AlphaFoldDB" id="A0A3N9XP75"/>